<dbReference type="EMBL" id="JBJUIK010000010">
    <property type="protein sequence ID" value="KAL3516387.1"/>
    <property type="molecule type" value="Genomic_DNA"/>
</dbReference>
<organism evidence="1 2">
    <name type="scientific">Cinchona calisaya</name>
    <dbReference type="NCBI Taxonomy" id="153742"/>
    <lineage>
        <taxon>Eukaryota</taxon>
        <taxon>Viridiplantae</taxon>
        <taxon>Streptophyta</taxon>
        <taxon>Embryophyta</taxon>
        <taxon>Tracheophyta</taxon>
        <taxon>Spermatophyta</taxon>
        <taxon>Magnoliopsida</taxon>
        <taxon>eudicotyledons</taxon>
        <taxon>Gunneridae</taxon>
        <taxon>Pentapetalae</taxon>
        <taxon>asterids</taxon>
        <taxon>lamiids</taxon>
        <taxon>Gentianales</taxon>
        <taxon>Rubiaceae</taxon>
        <taxon>Cinchonoideae</taxon>
        <taxon>Cinchoneae</taxon>
        <taxon>Cinchona</taxon>
    </lineage>
</organism>
<accession>A0ABD2ZA90</accession>
<evidence type="ECO:0000313" key="2">
    <source>
        <dbReference type="Proteomes" id="UP001630127"/>
    </source>
</evidence>
<dbReference type="Proteomes" id="UP001630127">
    <property type="component" value="Unassembled WGS sequence"/>
</dbReference>
<comment type="caution">
    <text evidence="1">The sequence shown here is derived from an EMBL/GenBank/DDBJ whole genome shotgun (WGS) entry which is preliminary data.</text>
</comment>
<proteinExistence type="predicted"/>
<dbReference type="AlphaFoldDB" id="A0ABD2ZA90"/>
<evidence type="ECO:0000313" key="1">
    <source>
        <dbReference type="EMBL" id="KAL3516387.1"/>
    </source>
</evidence>
<keyword evidence="2" id="KW-1185">Reference proteome</keyword>
<sequence>MKSKWPRQAEEIHKDKHPKTKWIPITSLEIGSSGVAHGKEDAQIAISGILQDHKESTLLAKGKQPKEVVLVAEERPMAASLSKEIQFQKPHNQGIGSAILSPIEIQNPNPTKMGKDLIVLTANVEGLHNSNFQLPNLDVELFPPIPITKIQG</sequence>
<name>A0ABD2ZA90_9GENT</name>
<protein>
    <submittedName>
        <fullName evidence="1">Uncharacterized protein</fullName>
    </submittedName>
</protein>
<gene>
    <name evidence="1" type="ORF">ACH5RR_023289</name>
</gene>
<reference evidence="1 2" key="1">
    <citation type="submission" date="2024-11" db="EMBL/GenBank/DDBJ databases">
        <title>A near-complete genome assembly of Cinchona calisaya.</title>
        <authorList>
            <person name="Lian D.C."/>
            <person name="Zhao X.W."/>
            <person name="Wei L."/>
        </authorList>
    </citation>
    <scope>NUCLEOTIDE SEQUENCE [LARGE SCALE GENOMIC DNA]</scope>
    <source>
        <tissue evidence="1">Nenye</tissue>
    </source>
</reference>